<evidence type="ECO:0000259" key="6">
    <source>
        <dbReference type="SMART" id="SM00062"/>
    </source>
</evidence>
<proteinExistence type="inferred from homology"/>
<dbReference type="InterPro" id="IPR051455">
    <property type="entry name" value="Bact_solute-bind_prot3"/>
</dbReference>
<dbReference type="SUPFAM" id="SSF53850">
    <property type="entry name" value="Periplasmic binding protein-like II"/>
    <property type="match status" value="1"/>
</dbReference>
<accession>A0AA40XAK5</accession>
<dbReference type="InterPro" id="IPR001638">
    <property type="entry name" value="Solute-binding_3/MltF_N"/>
</dbReference>
<dbReference type="InterPro" id="IPR001320">
    <property type="entry name" value="Iontro_rcpt_C"/>
</dbReference>
<evidence type="ECO:0000256" key="4">
    <source>
        <dbReference type="RuleBase" id="RU003744"/>
    </source>
</evidence>
<feature type="domain" description="Ionotropic glutamate receptor C-terminal" evidence="7">
    <location>
        <begin position="52"/>
        <end position="270"/>
    </location>
</feature>
<dbReference type="GO" id="GO:0006865">
    <property type="term" value="P:amino acid transport"/>
    <property type="evidence" value="ECO:0007669"/>
    <property type="project" value="TreeGrafter"/>
</dbReference>
<evidence type="ECO:0000313" key="9">
    <source>
        <dbReference type="Proteomes" id="UP000743107"/>
    </source>
</evidence>
<comment type="similarity">
    <text evidence="1 4">Belongs to the bacterial solute-binding protein 3 family.</text>
</comment>
<dbReference type="PROSITE" id="PS01039">
    <property type="entry name" value="SBP_BACTERIAL_3"/>
    <property type="match status" value="1"/>
</dbReference>
<dbReference type="PANTHER" id="PTHR30085">
    <property type="entry name" value="AMINO ACID ABC TRANSPORTER PERMEASE"/>
    <property type="match status" value="1"/>
</dbReference>
<keyword evidence="5" id="KW-1133">Transmembrane helix</keyword>
<dbReference type="GO" id="GO:0016020">
    <property type="term" value="C:membrane"/>
    <property type="evidence" value="ECO:0007669"/>
    <property type="project" value="InterPro"/>
</dbReference>
<dbReference type="Proteomes" id="UP000743107">
    <property type="component" value="Unassembled WGS sequence"/>
</dbReference>
<dbReference type="SMART" id="SM00062">
    <property type="entry name" value="PBPb"/>
    <property type="match status" value="1"/>
</dbReference>
<sequence length="285" mass="31693">MNKKIKKFAIVITLAIGIILAVGIIGFSFEHKVADAPTNQGRTIKQIKKSGKIKIAVFGDLKPYGWVDKNGKRQGYDIELAKKIAKDLGVKVKYVQVNANARVDALNSGKVDLALANFTVTPERKEVISFAKPYMKVSIGVASKKTNLITKVNQLKGKNLIVNKGTTAETYFTKEYTSAKLLKFDSKTQQFAALKDGRADAITDDNSYLFAWVKDHPDYKVGIKQLGEQSYISPGVQKGNKSVLKWTNKEIKKLNKSNFFKKDYKKTLAPYFGDDVKSTDITIGK</sequence>
<dbReference type="PANTHER" id="PTHR30085:SF6">
    <property type="entry name" value="ABC TRANSPORTER GLUTAMINE-BINDING PROTEIN GLNH"/>
    <property type="match status" value="1"/>
</dbReference>
<evidence type="ECO:0000313" key="8">
    <source>
        <dbReference type="EMBL" id="MBF7128083.1"/>
    </source>
</evidence>
<dbReference type="Pfam" id="PF00497">
    <property type="entry name" value="SBP_bac_3"/>
    <property type="match status" value="1"/>
</dbReference>
<protein>
    <submittedName>
        <fullName evidence="8">Cysteine ABC transporter substrate-binding protein</fullName>
    </submittedName>
</protein>
<dbReference type="RefSeq" id="WP_195752087.1">
    <property type="nucleotide sequence ID" value="NZ_JADOFV010000006.1"/>
</dbReference>
<evidence type="ECO:0000256" key="5">
    <source>
        <dbReference type="SAM" id="Phobius"/>
    </source>
</evidence>
<evidence type="ECO:0000256" key="3">
    <source>
        <dbReference type="ARBA" id="ARBA00022729"/>
    </source>
</evidence>
<dbReference type="AlphaFoldDB" id="A0AA40XAK5"/>
<dbReference type="GO" id="GO:0015276">
    <property type="term" value="F:ligand-gated monoatomic ion channel activity"/>
    <property type="evidence" value="ECO:0007669"/>
    <property type="project" value="InterPro"/>
</dbReference>
<evidence type="ECO:0000259" key="7">
    <source>
        <dbReference type="SMART" id="SM00079"/>
    </source>
</evidence>
<dbReference type="GO" id="GO:0030288">
    <property type="term" value="C:outer membrane-bounded periplasmic space"/>
    <property type="evidence" value="ECO:0007669"/>
    <property type="project" value="TreeGrafter"/>
</dbReference>
<dbReference type="InterPro" id="IPR018313">
    <property type="entry name" value="SBP_3_CS"/>
</dbReference>
<dbReference type="Gene3D" id="3.40.190.10">
    <property type="entry name" value="Periplasmic binding protein-like II"/>
    <property type="match status" value="2"/>
</dbReference>
<name>A0AA40XAK5_PEDPE</name>
<dbReference type="EMBL" id="JADOFV010000006">
    <property type="protein sequence ID" value="MBF7128083.1"/>
    <property type="molecule type" value="Genomic_DNA"/>
</dbReference>
<feature type="transmembrane region" description="Helical" evidence="5">
    <location>
        <begin position="7"/>
        <end position="29"/>
    </location>
</feature>
<keyword evidence="5" id="KW-0472">Membrane</keyword>
<reference evidence="8" key="1">
    <citation type="submission" date="2020-11" db="EMBL/GenBank/DDBJ databases">
        <title>Antibiotic susceptibility profiles of Pediococcus pentosaceus from various origins and their implications for the safety assessment of strains with food-technology applications.</title>
        <authorList>
            <person name="Shani N."/>
            <person name="Oberhaensli S."/>
            <person name="Arias E."/>
        </authorList>
    </citation>
    <scope>NUCLEOTIDE SEQUENCE</scope>
    <source>
        <strain evidence="8">FAM 19164</strain>
    </source>
</reference>
<evidence type="ECO:0000256" key="1">
    <source>
        <dbReference type="ARBA" id="ARBA00010333"/>
    </source>
</evidence>
<feature type="domain" description="Solute-binding protein family 3/N-terminal" evidence="6">
    <location>
        <begin position="52"/>
        <end position="270"/>
    </location>
</feature>
<dbReference type="GO" id="GO:0005576">
    <property type="term" value="C:extracellular region"/>
    <property type="evidence" value="ECO:0007669"/>
    <property type="project" value="TreeGrafter"/>
</dbReference>
<gene>
    <name evidence="8" type="ORF">ITQ97_09830</name>
</gene>
<keyword evidence="2" id="KW-0813">Transport</keyword>
<comment type="caution">
    <text evidence="8">The sequence shown here is derived from an EMBL/GenBank/DDBJ whole genome shotgun (WGS) entry which is preliminary data.</text>
</comment>
<evidence type="ECO:0000256" key="2">
    <source>
        <dbReference type="ARBA" id="ARBA00022448"/>
    </source>
</evidence>
<dbReference type="SMART" id="SM00079">
    <property type="entry name" value="PBPe"/>
    <property type="match status" value="1"/>
</dbReference>
<dbReference type="CDD" id="cd13694">
    <property type="entry name" value="PBP2_Cysteine"/>
    <property type="match status" value="1"/>
</dbReference>
<organism evidence="8 9">
    <name type="scientific">Pediococcus pentosaceus</name>
    <dbReference type="NCBI Taxonomy" id="1255"/>
    <lineage>
        <taxon>Bacteria</taxon>
        <taxon>Bacillati</taxon>
        <taxon>Bacillota</taxon>
        <taxon>Bacilli</taxon>
        <taxon>Lactobacillales</taxon>
        <taxon>Lactobacillaceae</taxon>
        <taxon>Pediococcus</taxon>
    </lineage>
</organism>
<keyword evidence="5" id="KW-0812">Transmembrane</keyword>
<keyword evidence="3" id="KW-0732">Signal</keyword>